<keyword evidence="4" id="KW-1185">Reference proteome</keyword>
<dbReference type="Proteomes" id="UP000254889">
    <property type="component" value="Chromosome"/>
</dbReference>
<dbReference type="Pfam" id="PF20434">
    <property type="entry name" value="BD-FAE"/>
    <property type="match status" value="1"/>
</dbReference>
<dbReference type="InterPro" id="IPR029058">
    <property type="entry name" value="AB_hydrolase_fold"/>
</dbReference>
<sequence length="276" mass="29744">MQADDAVQTTDLEYRRIDGLTLLGRLYRPAGGTRFPVMIDVHGGGWTSGDRLNNTVIDRALAEAGIAVFAIDFRMPPVAGYPAALEDVAFAIRWLKANAAQLGFTPTVFGGIGTSSGGHLLLTTVLRPDDHAPPDATPRGQDGELAFAITCWPVADPLARYRMATARGISNLVNAHHAFWPDEAAMEKANPQMMLDRGEVERLPPLLMLQGTADENVEHARADMFAASYRAHGGQIDLHKYVGAPHMFITRDPQAAAAREGLATLIAFAKRHAGLG</sequence>
<accession>A0A346A0E1</accession>
<dbReference type="RefSeq" id="WP_115693017.1">
    <property type="nucleotide sequence ID" value="NZ_CP031417.1"/>
</dbReference>
<evidence type="ECO:0000259" key="2">
    <source>
        <dbReference type="Pfam" id="PF20434"/>
    </source>
</evidence>
<feature type="domain" description="BD-FAE-like" evidence="2">
    <location>
        <begin position="27"/>
        <end position="226"/>
    </location>
</feature>
<evidence type="ECO:0000313" key="3">
    <source>
        <dbReference type="EMBL" id="AXK82638.1"/>
    </source>
</evidence>
<dbReference type="KEGG" id="ptaw:DW352_20175"/>
<dbReference type="InterPro" id="IPR050300">
    <property type="entry name" value="GDXG_lipolytic_enzyme"/>
</dbReference>
<dbReference type="Gene3D" id="3.40.50.1820">
    <property type="entry name" value="alpha/beta hydrolase"/>
    <property type="match status" value="1"/>
</dbReference>
<protein>
    <submittedName>
        <fullName evidence="3">Alpha/beta hydrolase</fullName>
    </submittedName>
</protein>
<dbReference type="AlphaFoldDB" id="A0A346A0E1"/>
<dbReference type="InterPro" id="IPR049492">
    <property type="entry name" value="BD-FAE-like_dom"/>
</dbReference>
<dbReference type="EMBL" id="CP031417">
    <property type="protein sequence ID" value="AXK82638.1"/>
    <property type="molecule type" value="Genomic_DNA"/>
</dbReference>
<keyword evidence="1 3" id="KW-0378">Hydrolase</keyword>
<evidence type="ECO:0000256" key="1">
    <source>
        <dbReference type="ARBA" id="ARBA00022801"/>
    </source>
</evidence>
<dbReference type="PANTHER" id="PTHR48081">
    <property type="entry name" value="AB HYDROLASE SUPERFAMILY PROTEIN C4A8.06C"/>
    <property type="match status" value="1"/>
</dbReference>
<evidence type="ECO:0000313" key="4">
    <source>
        <dbReference type="Proteomes" id="UP000254889"/>
    </source>
</evidence>
<gene>
    <name evidence="3" type="ORF">DW352_20175</name>
</gene>
<dbReference type="GO" id="GO:0016787">
    <property type="term" value="F:hydrolase activity"/>
    <property type="evidence" value="ECO:0007669"/>
    <property type="project" value="UniProtKB-KW"/>
</dbReference>
<proteinExistence type="predicted"/>
<dbReference type="OrthoDB" id="9771666at2"/>
<dbReference type="SUPFAM" id="SSF53474">
    <property type="entry name" value="alpha/beta-Hydrolases"/>
    <property type="match status" value="1"/>
</dbReference>
<organism evidence="3 4">
    <name type="scientific">Pseudolabrys taiwanensis</name>
    <dbReference type="NCBI Taxonomy" id="331696"/>
    <lineage>
        <taxon>Bacteria</taxon>
        <taxon>Pseudomonadati</taxon>
        <taxon>Pseudomonadota</taxon>
        <taxon>Alphaproteobacteria</taxon>
        <taxon>Hyphomicrobiales</taxon>
        <taxon>Xanthobacteraceae</taxon>
        <taxon>Pseudolabrys</taxon>
    </lineage>
</organism>
<reference evidence="3 4" key="1">
    <citation type="submission" date="2018-07" db="EMBL/GenBank/DDBJ databases">
        <authorList>
            <person name="Quirk P.G."/>
            <person name="Krulwich T.A."/>
        </authorList>
    </citation>
    <scope>NUCLEOTIDE SEQUENCE [LARGE SCALE GENOMIC DNA]</scope>
    <source>
        <strain evidence="3 4">CC-BB4</strain>
    </source>
</reference>
<name>A0A346A0E1_9HYPH</name>